<feature type="transmembrane region" description="Helical" evidence="2">
    <location>
        <begin position="39"/>
        <end position="59"/>
    </location>
</feature>
<dbReference type="AlphaFoldDB" id="A0A518K588"/>
<gene>
    <name evidence="3" type="ORF">Spa11_11500</name>
</gene>
<evidence type="ECO:0000313" key="3">
    <source>
        <dbReference type="EMBL" id="QDV72963.1"/>
    </source>
</evidence>
<organism evidence="3 4">
    <name type="scientific">Botrimarina mediterranea</name>
    <dbReference type="NCBI Taxonomy" id="2528022"/>
    <lineage>
        <taxon>Bacteria</taxon>
        <taxon>Pseudomonadati</taxon>
        <taxon>Planctomycetota</taxon>
        <taxon>Planctomycetia</taxon>
        <taxon>Pirellulales</taxon>
        <taxon>Lacipirellulaceae</taxon>
        <taxon>Botrimarina</taxon>
    </lineage>
</organism>
<feature type="region of interest" description="Disordered" evidence="1">
    <location>
        <begin position="450"/>
        <end position="472"/>
    </location>
</feature>
<feature type="compositionally biased region" description="Basic and acidic residues" evidence="1">
    <location>
        <begin position="298"/>
        <end position="322"/>
    </location>
</feature>
<evidence type="ECO:0000313" key="4">
    <source>
        <dbReference type="Proteomes" id="UP000316426"/>
    </source>
</evidence>
<proteinExistence type="predicted"/>
<dbReference type="EMBL" id="CP036349">
    <property type="protein sequence ID" value="QDV72963.1"/>
    <property type="molecule type" value="Genomic_DNA"/>
</dbReference>
<dbReference type="RefSeq" id="WP_197529770.1">
    <property type="nucleotide sequence ID" value="NZ_CP036349.1"/>
</dbReference>
<evidence type="ECO:0000256" key="2">
    <source>
        <dbReference type="SAM" id="Phobius"/>
    </source>
</evidence>
<sequence length="538" mass="58782">MTHEGTKDTTEEMRSPRIAQIDTSSIDPFVSIRAIRGPFLRALGAFVVLFVSLAISGAAEVATDQRQVGIAYDRLETLALRIADAVEETDAARADQIRTAIGEARSLGIGERFDKVVVLLEQERYASARRDQTELATQLEELLRLVMADPNAARLEEERKRLEMLRREIRASLREQRAIRSRTERGEIAELEERQEELADRIERLREPAEETDRLSGRGKESVGKSGDSDGKPKEGQPGEGQPGEGEPGEAEPENGKGEAGEESPSIAGRIESAGEAMRGAQQKLGKQDQSATEEQLEAQRELEAAQREAEERLKQLREEEQQRKLASLAERFRRMHEAQTGLVGDTESRLQAIGDDPAEATSRAGQLAAAKLAGRQGEVGALADQALRVVRADGTSRVFDDALTQALDDIRSAEERLREAQVDSTTLAIEQMVVDALAEMIAAVDESLDDLEKKQQQPPQGAPQSPQGGDQGLVSKLAELRMIRSLQARLMRQTEVWRAARESGEAPADEVSERLAGLADDQRKLAAAAEAVAGGAP</sequence>
<reference evidence="3 4" key="1">
    <citation type="submission" date="2019-02" db="EMBL/GenBank/DDBJ databases">
        <title>Deep-cultivation of Planctomycetes and their phenomic and genomic characterization uncovers novel biology.</title>
        <authorList>
            <person name="Wiegand S."/>
            <person name="Jogler M."/>
            <person name="Boedeker C."/>
            <person name="Pinto D."/>
            <person name="Vollmers J."/>
            <person name="Rivas-Marin E."/>
            <person name="Kohn T."/>
            <person name="Peeters S.H."/>
            <person name="Heuer A."/>
            <person name="Rast P."/>
            <person name="Oberbeckmann S."/>
            <person name="Bunk B."/>
            <person name="Jeske O."/>
            <person name="Meyerdierks A."/>
            <person name="Storesund J.E."/>
            <person name="Kallscheuer N."/>
            <person name="Luecker S."/>
            <person name="Lage O.M."/>
            <person name="Pohl T."/>
            <person name="Merkel B.J."/>
            <person name="Hornburger P."/>
            <person name="Mueller R.-W."/>
            <person name="Bruemmer F."/>
            <person name="Labrenz M."/>
            <person name="Spormann A.M."/>
            <person name="Op den Camp H."/>
            <person name="Overmann J."/>
            <person name="Amann R."/>
            <person name="Jetten M.S.M."/>
            <person name="Mascher T."/>
            <person name="Medema M.H."/>
            <person name="Devos D.P."/>
            <person name="Kaster A.-K."/>
            <person name="Ovreas L."/>
            <person name="Rohde M."/>
            <person name="Galperin M.Y."/>
            <person name="Jogler C."/>
        </authorList>
    </citation>
    <scope>NUCLEOTIDE SEQUENCE [LARGE SCALE GENOMIC DNA]</scope>
    <source>
        <strain evidence="3 4">Spa11</strain>
    </source>
</reference>
<keyword evidence="2" id="KW-0472">Membrane</keyword>
<keyword evidence="2" id="KW-1133">Transmembrane helix</keyword>
<keyword evidence="2" id="KW-0812">Transmembrane</keyword>
<feature type="compositionally biased region" description="Low complexity" evidence="1">
    <location>
        <begin position="457"/>
        <end position="469"/>
    </location>
</feature>
<feature type="compositionally biased region" description="Basic and acidic residues" evidence="1">
    <location>
        <begin position="199"/>
        <end position="237"/>
    </location>
</feature>
<dbReference type="Proteomes" id="UP000316426">
    <property type="component" value="Chromosome"/>
</dbReference>
<protein>
    <submittedName>
        <fullName evidence="3">Uncharacterized protein</fullName>
    </submittedName>
</protein>
<evidence type="ECO:0000256" key="1">
    <source>
        <dbReference type="SAM" id="MobiDB-lite"/>
    </source>
</evidence>
<feature type="region of interest" description="Disordered" evidence="1">
    <location>
        <begin position="199"/>
        <end position="322"/>
    </location>
</feature>
<dbReference type="KEGG" id="bmei:Spa11_11500"/>
<keyword evidence="4" id="KW-1185">Reference proteome</keyword>
<accession>A0A518K588</accession>
<name>A0A518K588_9BACT</name>